<name>A0A2S0K699_LYSSH</name>
<organism evidence="8 10">
    <name type="scientific">Lysinibacillus sphaericus</name>
    <name type="common">Bacillus sphaericus</name>
    <dbReference type="NCBI Taxonomy" id="1421"/>
    <lineage>
        <taxon>Bacteria</taxon>
        <taxon>Bacillati</taxon>
        <taxon>Bacillota</taxon>
        <taxon>Bacilli</taxon>
        <taxon>Bacillales</taxon>
        <taxon>Bacillaceae</taxon>
        <taxon>Lysinibacillus</taxon>
    </lineage>
</organism>
<evidence type="ECO:0000256" key="4">
    <source>
        <dbReference type="ARBA" id="ARBA00023172"/>
    </source>
</evidence>
<dbReference type="Pfam" id="PF14659">
    <property type="entry name" value="Phage_int_SAM_3"/>
    <property type="match status" value="1"/>
</dbReference>
<gene>
    <name evidence="9" type="primary">int1</name>
    <name evidence="8" type="ORF">LS41612_22655</name>
    <name evidence="9" type="ORF">NCTC10338_00108</name>
</gene>
<accession>A0A2S0K699</accession>
<dbReference type="EMBL" id="UFSZ01000001">
    <property type="protein sequence ID" value="SUV15089.1"/>
    <property type="molecule type" value="Genomic_DNA"/>
</dbReference>
<evidence type="ECO:0000256" key="2">
    <source>
        <dbReference type="ARBA" id="ARBA00022908"/>
    </source>
</evidence>
<reference evidence="8 10" key="1">
    <citation type="submission" date="2017-03" db="EMBL/GenBank/DDBJ databases">
        <title>The whole genome sequencing and assembly of Lysinibacillus sphaericus DSM 28T strain.</title>
        <authorList>
            <person name="Lee Y.-J."/>
            <person name="Yi H."/>
            <person name="Bahn Y.-S."/>
            <person name="Kim J.F."/>
            <person name="Lee D.-W."/>
        </authorList>
    </citation>
    <scope>NUCLEOTIDE SEQUENCE [LARGE SCALE GENOMIC DNA]</scope>
    <source>
        <strain evidence="8 10">DSM 28</strain>
    </source>
</reference>
<dbReference type="GO" id="GO:0003677">
    <property type="term" value="F:DNA binding"/>
    <property type="evidence" value="ECO:0007669"/>
    <property type="project" value="UniProtKB-UniRule"/>
</dbReference>
<proteinExistence type="inferred from homology"/>
<dbReference type="InterPro" id="IPR004107">
    <property type="entry name" value="Integrase_SAM-like_N"/>
</dbReference>
<feature type="domain" description="Core-binding (CB)" evidence="7">
    <location>
        <begin position="67"/>
        <end position="148"/>
    </location>
</feature>
<dbReference type="EMBL" id="CP019980">
    <property type="protein sequence ID" value="AVK98891.1"/>
    <property type="molecule type" value="Genomic_DNA"/>
</dbReference>
<dbReference type="CDD" id="cd01189">
    <property type="entry name" value="INT_ICEBs1_C_like"/>
    <property type="match status" value="1"/>
</dbReference>
<evidence type="ECO:0000313" key="8">
    <source>
        <dbReference type="EMBL" id="AVK98891.1"/>
    </source>
</evidence>
<dbReference type="GeneID" id="48279010"/>
<reference evidence="9 11" key="2">
    <citation type="submission" date="2018-06" db="EMBL/GenBank/DDBJ databases">
        <authorList>
            <consortium name="Pathogen Informatics"/>
            <person name="Doyle S."/>
        </authorList>
    </citation>
    <scope>NUCLEOTIDE SEQUENCE [LARGE SCALE GENOMIC DNA]</scope>
    <source>
        <strain evidence="9 11">NCTC10338</strain>
    </source>
</reference>
<evidence type="ECO:0000256" key="1">
    <source>
        <dbReference type="ARBA" id="ARBA00008857"/>
    </source>
</evidence>
<dbReference type="SUPFAM" id="SSF56349">
    <property type="entry name" value="DNA breaking-rejoining enzymes"/>
    <property type="match status" value="1"/>
</dbReference>
<dbReference type="AlphaFoldDB" id="A0A2S0K699"/>
<evidence type="ECO:0000256" key="5">
    <source>
        <dbReference type="PROSITE-ProRule" id="PRU01248"/>
    </source>
</evidence>
<dbReference type="InterPro" id="IPR050090">
    <property type="entry name" value="Tyrosine_recombinase_XerCD"/>
</dbReference>
<dbReference type="PROSITE" id="PS51900">
    <property type="entry name" value="CB"/>
    <property type="match status" value="1"/>
</dbReference>
<dbReference type="InterPro" id="IPR013762">
    <property type="entry name" value="Integrase-like_cat_sf"/>
</dbReference>
<dbReference type="InterPro" id="IPR044068">
    <property type="entry name" value="CB"/>
</dbReference>
<dbReference type="GO" id="GO:0006310">
    <property type="term" value="P:DNA recombination"/>
    <property type="evidence" value="ECO:0007669"/>
    <property type="project" value="UniProtKB-KW"/>
</dbReference>
<dbReference type="Proteomes" id="UP000238825">
    <property type="component" value="Chromosome"/>
</dbReference>
<feature type="domain" description="Tyr recombinase" evidence="6">
    <location>
        <begin position="178"/>
        <end position="387"/>
    </location>
</feature>
<dbReference type="InterPro" id="IPR010998">
    <property type="entry name" value="Integrase_recombinase_N"/>
</dbReference>
<keyword evidence="4" id="KW-0233">DNA recombination</keyword>
<dbReference type="InterPro" id="IPR028259">
    <property type="entry name" value="AP2-like_int_N"/>
</dbReference>
<dbReference type="Gene3D" id="1.10.150.130">
    <property type="match status" value="1"/>
</dbReference>
<dbReference type="InterPro" id="IPR011010">
    <property type="entry name" value="DNA_brk_join_enz"/>
</dbReference>
<dbReference type="RefSeq" id="WP_024362620.1">
    <property type="nucleotide sequence ID" value="NZ_BJNS01000014.1"/>
</dbReference>
<evidence type="ECO:0000259" key="6">
    <source>
        <dbReference type="PROSITE" id="PS51898"/>
    </source>
</evidence>
<keyword evidence="3 5" id="KW-0238">DNA-binding</keyword>
<evidence type="ECO:0000259" key="7">
    <source>
        <dbReference type="PROSITE" id="PS51900"/>
    </source>
</evidence>
<dbReference type="GO" id="GO:0015074">
    <property type="term" value="P:DNA integration"/>
    <property type="evidence" value="ECO:0007669"/>
    <property type="project" value="UniProtKB-KW"/>
</dbReference>
<dbReference type="Pfam" id="PF00589">
    <property type="entry name" value="Phage_integrase"/>
    <property type="match status" value="1"/>
</dbReference>
<dbReference type="PROSITE" id="PS51898">
    <property type="entry name" value="TYR_RECOMBINASE"/>
    <property type="match status" value="1"/>
</dbReference>
<dbReference type="InterPro" id="IPR002104">
    <property type="entry name" value="Integrase_catalytic"/>
</dbReference>
<dbReference type="Gene3D" id="1.10.443.10">
    <property type="entry name" value="Intergrase catalytic core"/>
    <property type="match status" value="1"/>
</dbReference>
<dbReference type="Proteomes" id="UP000255295">
    <property type="component" value="Unassembled WGS sequence"/>
</dbReference>
<protein>
    <submittedName>
        <fullName evidence="9">DNA integration/recombination/inversion protein</fullName>
    </submittedName>
    <submittedName>
        <fullName evidence="8">Site-specific integrase</fullName>
    </submittedName>
</protein>
<dbReference type="Pfam" id="PF14657">
    <property type="entry name" value="Arm-DNA-bind_4"/>
    <property type="match status" value="1"/>
</dbReference>
<evidence type="ECO:0000256" key="3">
    <source>
        <dbReference type="ARBA" id="ARBA00023125"/>
    </source>
</evidence>
<evidence type="ECO:0000313" key="11">
    <source>
        <dbReference type="Proteomes" id="UP000255295"/>
    </source>
</evidence>
<evidence type="ECO:0000313" key="9">
    <source>
        <dbReference type="EMBL" id="SUV15089.1"/>
    </source>
</evidence>
<sequence length="399" mass="47300">MASIQKYELKDGKERWMYVIENGTNPTTGKRERIVKRGFLKEKDAVKAARAMEYEIDKWNLDFKNKATFRDLGDEWFERYTKSGVKNSTIRSKDYHLEKLYEGFGHVKVQNITQDVYQKFLFNLHEQLSYNTLTNVHGTAKQVFKYAREKKILLDDPTEFTIVPKRIKTVEEIENEAITDTYFEKHELKAFLDVCYQSGKIGDYVYFNTLAWTGMRPGEALALKWSDIDFEEGTINITKTLYNPKNKFDQFELTPPKTEGSIRKIDIEEELIALLIGHQLNQKKIKTIYEKNYKDFDFVFSRLYGEYMGYPWYLRIVNRHMKLILNKMPNFNKQLTPHSFRHTHTSLLAEIDVPLELIMDRLGHEDEDTTKKIYLHVTQDRKKEASEKFGKLMRELQKT</sequence>
<comment type="similarity">
    <text evidence="1">Belongs to the 'phage' integrase family.</text>
</comment>
<evidence type="ECO:0000313" key="10">
    <source>
        <dbReference type="Proteomes" id="UP000238825"/>
    </source>
</evidence>
<keyword evidence="2" id="KW-0229">DNA integration</keyword>
<dbReference type="PANTHER" id="PTHR30349">
    <property type="entry name" value="PHAGE INTEGRASE-RELATED"/>
    <property type="match status" value="1"/>
</dbReference>
<dbReference type="PANTHER" id="PTHR30349:SF64">
    <property type="entry name" value="PROPHAGE INTEGRASE INTD-RELATED"/>
    <property type="match status" value="1"/>
</dbReference>